<organism evidence="5 6">
    <name type="scientific">Massilia hydrophila</name>
    <dbReference type="NCBI Taxonomy" id="3044279"/>
    <lineage>
        <taxon>Bacteria</taxon>
        <taxon>Pseudomonadati</taxon>
        <taxon>Pseudomonadota</taxon>
        <taxon>Betaproteobacteria</taxon>
        <taxon>Burkholderiales</taxon>
        <taxon>Oxalobacteraceae</taxon>
        <taxon>Telluria group</taxon>
        <taxon>Massilia</taxon>
    </lineage>
</organism>
<dbReference type="InterPro" id="IPR026170">
    <property type="entry name" value="FAM173A/B"/>
</dbReference>
<evidence type="ECO:0000259" key="4">
    <source>
        <dbReference type="Pfam" id="PF13649"/>
    </source>
</evidence>
<dbReference type="SUPFAM" id="SSF53335">
    <property type="entry name" value="S-adenosyl-L-methionine-dependent methyltransferases"/>
    <property type="match status" value="1"/>
</dbReference>
<gene>
    <name evidence="5" type="ORF">LE190_17690</name>
</gene>
<dbReference type="Gene3D" id="3.40.50.150">
    <property type="entry name" value="Vaccinia Virus protein VP39"/>
    <property type="match status" value="1"/>
</dbReference>
<dbReference type="GO" id="GO:0032259">
    <property type="term" value="P:methylation"/>
    <property type="evidence" value="ECO:0007669"/>
    <property type="project" value="UniProtKB-KW"/>
</dbReference>
<dbReference type="RefSeq" id="WP_225239933.1">
    <property type="nucleotide sequence ID" value="NZ_JAHYBX010000008.1"/>
</dbReference>
<dbReference type="PANTHER" id="PTHR13610">
    <property type="entry name" value="METHYLTRANSFERASE DOMAIN-CONTAINING PROTEIN"/>
    <property type="match status" value="1"/>
</dbReference>
<dbReference type="InterPro" id="IPR006311">
    <property type="entry name" value="TAT_signal"/>
</dbReference>
<keyword evidence="3" id="KW-0949">S-adenosyl-L-methionine</keyword>
<reference evidence="5 6" key="1">
    <citation type="submission" date="2021-07" db="EMBL/GenBank/DDBJ databases">
        <title>Characterization of Violacein-producing bacteria and related species.</title>
        <authorList>
            <person name="Wilson H.S."/>
            <person name="De Leon M.E."/>
        </authorList>
    </citation>
    <scope>NUCLEOTIDE SEQUENCE [LARGE SCALE GENOMIC DNA]</scope>
    <source>
        <strain evidence="5 6">HSC-2F05</strain>
    </source>
</reference>
<dbReference type="PANTHER" id="PTHR13610:SF11">
    <property type="entry name" value="METHYLTRANSFERASE DOMAIN-CONTAINING PROTEIN"/>
    <property type="match status" value="1"/>
</dbReference>
<keyword evidence="1 5" id="KW-0489">Methyltransferase</keyword>
<evidence type="ECO:0000313" key="5">
    <source>
        <dbReference type="EMBL" id="MCA1857747.1"/>
    </source>
</evidence>
<evidence type="ECO:0000313" key="6">
    <source>
        <dbReference type="Proteomes" id="UP001198602"/>
    </source>
</evidence>
<keyword evidence="2" id="KW-0808">Transferase</keyword>
<proteinExistence type="predicted"/>
<evidence type="ECO:0000256" key="1">
    <source>
        <dbReference type="ARBA" id="ARBA00022603"/>
    </source>
</evidence>
<comment type="caution">
    <text evidence="5">The sequence shown here is derived from an EMBL/GenBank/DDBJ whole genome shotgun (WGS) entry which is preliminary data.</text>
</comment>
<dbReference type="InterPro" id="IPR041698">
    <property type="entry name" value="Methyltransf_25"/>
</dbReference>
<dbReference type="Pfam" id="PF13649">
    <property type="entry name" value="Methyltransf_25"/>
    <property type="match status" value="1"/>
</dbReference>
<dbReference type="EMBL" id="JAHYBX010000008">
    <property type="protein sequence ID" value="MCA1857747.1"/>
    <property type="molecule type" value="Genomic_DNA"/>
</dbReference>
<dbReference type="PROSITE" id="PS51318">
    <property type="entry name" value="TAT"/>
    <property type="match status" value="1"/>
</dbReference>
<keyword evidence="6" id="KW-1185">Reference proteome</keyword>
<accession>A0ABS7YDF9</accession>
<dbReference type="GO" id="GO:0008168">
    <property type="term" value="F:methyltransferase activity"/>
    <property type="evidence" value="ECO:0007669"/>
    <property type="project" value="UniProtKB-KW"/>
</dbReference>
<protein>
    <submittedName>
        <fullName evidence="5">Methyltransferase domain-containing protein</fullName>
    </submittedName>
</protein>
<evidence type="ECO:0000256" key="3">
    <source>
        <dbReference type="ARBA" id="ARBA00022691"/>
    </source>
</evidence>
<evidence type="ECO:0000256" key="2">
    <source>
        <dbReference type="ARBA" id="ARBA00022679"/>
    </source>
</evidence>
<sequence>MSDPLPTARSLDAASGRRSLLRAGVLLGAGACQPLALPTLLLPRPARAARLPVPPYVPTAPDIVRRMLALARVGRDDTVYDLGCGDGRIVIEAARRHGARGIGVDLDPQRIREARANARRAGVARRVRFQQADLFATDFSPATVVMLYLLFEVNLQLLPRLWRQLRVGSRVVSHDFHMGAQWPPERIVRVRQDPVCLDHHARPEGSAGAGMKKAGH</sequence>
<feature type="domain" description="Methyltransferase" evidence="4">
    <location>
        <begin position="79"/>
        <end position="152"/>
    </location>
</feature>
<dbReference type="CDD" id="cd02440">
    <property type="entry name" value="AdoMet_MTases"/>
    <property type="match status" value="1"/>
</dbReference>
<dbReference type="InterPro" id="IPR029063">
    <property type="entry name" value="SAM-dependent_MTases_sf"/>
</dbReference>
<name>A0ABS7YDF9_9BURK</name>
<dbReference type="Proteomes" id="UP001198602">
    <property type="component" value="Unassembled WGS sequence"/>
</dbReference>